<dbReference type="InterPro" id="IPR007219">
    <property type="entry name" value="XnlR_reg_dom"/>
</dbReference>
<dbReference type="GO" id="GO:0003677">
    <property type="term" value="F:DNA binding"/>
    <property type="evidence" value="ECO:0007669"/>
    <property type="project" value="UniProtKB-KW"/>
</dbReference>
<feature type="transmembrane region" description="Helical" evidence="9">
    <location>
        <begin position="539"/>
        <end position="559"/>
    </location>
</feature>
<keyword evidence="3" id="KW-0862">Zinc</keyword>
<keyword evidence="9" id="KW-1133">Transmembrane helix</keyword>
<evidence type="ECO:0000313" key="11">
    <source>
        <dbReference type="EMBL" id="ODV65353.1"/>
    </source>
</evidence>
<keyword evidence="5" id="KW-0238">DNA-binding</keyword>
<dbReference type="Pfam" id="PF00172">
    <property type="entry name" value="Zn_clus"/>
    <property type="match status" value="1"/>
</dbReference>
<keyword evidence="6" id="KW-0804">Transcription</keyword>
<dbReference type="GO" id="GO:0006351">
    <property type="term" value="P:DNA-templated transcription"/>
    <property type="evidence" value="ECO:0007669"/>
    <property type="project" value="InterPro"/>
</dbReference>
<dbReference type="SUPFAM" id="SSF57701">
    <property type="entry name" value="Zn2/Cys6 DNA-binding domain"/>
    <property type="match status" value="1"/>
</dbReference>
<sequence length="607" mass="69692">MENLNQTHENDSESKESSPDSNEFIQSSKDVEDSEDKIANKKSLSCSECRRAKRKCDKKKPKCNLCLKKGKKCSWSVIDKRKPASQNYTNSLLSRINALESALNYYSSQRASMKYKYVDGNYHLSLKDYNFREKSLIVKTHLPTPKVATESMVDVYDSKKLLNHLNSTFKSAWCLNLDKNGSISFMGPTSCRYIRMEDTKLLQAPKRIYSLESFDQFHRDVFSFFFKIMNKSLPLIDEELFLGSVYAAIEGDKMGKYASRSLVNSMMALYFLLNKSVSEYKRYKDLSANQLKESTESSSNIPTLQTLVVLSMLCMIEGDESQSSEMIARAVSLSYHLGLYIDNTPLVLENKITKDEGSLRDSVFWSIFVVDKLRSSVLGMQPYMNCTAISTKLMFCNILDYKKPFIDTFRETVVFSDLQAKMVDKCFSFELYAAECPPDKEEENLVEQKVIISEATAALSLWKKNMTSMSRYSNNKSIAALLLEILQLTYNMVINKPLIHGCLKLDIIDQFPNSPINVCSSAAEKIIKLCQTQDLSQSFFLYLFLYSLYFSSIICLYNLGASELEIRNKFRNLLQDALKMYEEYRSVAPVSTIYLNNLEKFKKEWYG</sequence>
<reference evidence="12" key="1">
    <citation type="submission" date="2016-05" db="EMBL/GenBank/DDBJ databases">
        <title>Comparative genomics of biotechnologically important yeasts.</title>
        <authorList>
            <consortium name="DOE Joint Genome Institute"/>
            <person name="Riley R."/>
            <person name="Haridas S."/>
            <person name="Wolfe K.H."/>
            <person name="Lopes M.R."/>
            <person name="Hittinger C.T."/>
            <person name="Goker M."/>
            <person name="Salamov A."/>
            <person name="Wisecaver J."/>
            <person name="Long T.M."/>
            <person name="Aerts A.L."/>
            <person name="Barry K."/>
            <person name="Choi C."/>
            <person name="Clum A."/>
            <person name="Coughlan A.Y."/>
            <person name="Deshpande S."/>
            <person name="Douglass A.P."/>
            <person name="Hanson S.J."/>
            <person name="Klenk H.-P."/>
            <person name="Labutti K."/>
            <person name="Lapidus A."/>
            <person name="Lindquist E."/>
            <person name="Lipzen A."/>
            <person name="Meier-Kolthoff J.P."/>
            <person name="Ohm R.A."/>
            <person name="Otillar R.P."/>
            <person name="Pangilinan J."/>
            <person name="Peng Y."/>
            <person name="Rokas A."/>
            <person name="Rosa C.A."/>
            <person name="Scheuner C."/>
            <person name="Sibirny A.A."/>
            <person name="Slot J.C."/>
            <person name="Stielow J.B."/>
            <person name="Sun H."/>
            <person name="Kurtzman C.P."/>
            <person name="Blackwell M."/>
            <person name="Grigoriev I.V."/>
            <person name="Jeffries T.W."/>
        </authorList>
    </citation>
    <scope>NUCLEOTIDE SEQUENCE [LARGE SCALE GENOMIC DNA]</scope>
    <source>
        <strain evidence="12">NRRL Y-1933</strain>
    </source>
</reference>
<keyword evidence="9" id="KW-0812">Transmembrane</keyword>
<dbReference type="Gene3D" id="4.10.240.10">
    <property type="entry name" value="Zn(2)-C6 fungal-type DNA-binding domain"/>
    <property type="match status" value="1"/>
</dbReference>
<evidence type="ECO:0000256" key="4">
    <source>
        <dbReference type="ARBA" id="ARBA00023015"/>
    </source>
</evidence>
<evidence type="ECO:0000256" key="9">
    <source>
        <dbReference type="SAM" id="Phobius"/>
    </source>
</evidence>
<name>A0A1E4RDN7_9ASCO</name>
<keyword evidence="12" id="KW-1185">Reference proteome</keyword>
<proteinExistence type="predicted"/>
<dbReference type="InterPro" id="IPR036864">
    <property type="entry name" value="Zn2-C6_fun-type_DNA-bd_sf"/>
</dbReference>
<dbReference type="InterPro" id="IPR001138">
    <property type="entry name" value="Zn2Cys6_DnaBD"/>
</dbReference>
<dbReference type="EMBL" id="KV454544">
    <property type="protein sequence ID" value="ODV65353.1"/>
    <property type="molecule type" value="Genomic_DNA"/>
</dbReference>
<keyword evidence="9" id="KW-0472">Membrane</keyword>
<dbReference type="GO" id="GO:0000981">
    <property type="term" value="F:DNA-binding transcription factor activity, RNA polymerase II-specific"/>
    <property type="evidence" value="ECO:0007669"/>
    <property type="project" value="InterPro"/>
</dbReference>
<evidence type="ECO:0000313" key="12">
    <source>
        <dbReference type="Proteomes" id="UP000095085"/>
    </source>
</evidence>
<evidence type="ECO:0000259" key="10">
    <source>
        <dbReference type="PROSITE" id="PS50048"/>
    </source>
</evidence>
<dbReference type="GeneID" id="30994385"/>
<dbReference type="OrthoDB" id="2154091at2759"/>
<dbReference type="STRING" id="984485.A0A1E4RDN7"/>
<keyword evidence="2" id="KW-0479">Metal-binding</keyword>
<feature type="domain" description="Zn(2)-C6 fungal-type" evidence="10">
    <location>
        <begin position="45"/>
        <end position="75"/>
    </location>
</feature>
<dbReference type="PROSITE" id="PS50048">
    <property type="entry name" value="ZN2_CY6_FUNGAL_2"/>
    <property type="match status" value="1"/>
</dbReference>
<accession>A0A1E4RDN7</accession>
<dbReference type="GO" id="GO:0005634">
    <property type="term" value="C:nucleus"/>
    <property type="evidence" value="ECO:0007669"/>
    <property type="project" value="UniProtKB-SubCell"/>
</dbReference>
<dbReference type="AlphaFoldDB" id="A0A1E4RDN7"/>
<evidence type="ECO:0000256" key="8">
    <source>
        <dbReference type="SAM" id="MobiDB-lite"/>
    </source>
</evidence>
<dbReference type="RefSeq" id="XP_020074420.1">
    <property type="nucleotide sequence ID" value="XM_020219835.1"/>
</dbReference>
<dbReference type="CDD" id="cd12148">
    <property type="entry name" value="fungal_TF_MHR"/>
    <property type="match status" value="1"/>
</dbReference>
<dbReference type="PROSITE" id="PS00463">
    <property type="entry name" value="ZN2_CY6_FUNGAL_1"/>
    <property type="match status" value="1"/>
</dbReference>
<comment type="subcellular location">
    <subcellularLocation>
        <location evidence="1">Nucleus</location>
    </subcellularLocation>
</comment>
<evidence type="ECO:0000256" key="5">
    <source>
        <dbReference type="ARBA" id="ARBA00023125"/>
    </source>
</evidence>
<dbReference type="PANTHER" id="PTHR31313">
    <property type="entry name" value="TY1 ENHANCER ACTIVATOR"/>
    <property type="match status" value="1"/>
</dbReference>
<evidence type="ECO:0000256" key="6">
    <source>
        <dbReference type="ARBA" id="ARBA00023163"/>
    </source>
</evidence>
<evidence type="ECO:0000256" key="7">
    <source>
        <dbReference type="ARBA" id="ARBA00023242"/>
    </source>
</evidence>
<dbReference type="SMART" id="SM00066">
    <property type="entry name" value="GAL4"/>
    <property type="match status" value="1"/>
</dbReference>
<feature type="compositionally biased region" description="Polar residues" evidence="8">
    <location>
        <begin position="19"/>
        <end position="28"/>
    </location>
</feature>
<dbReference type="InterPro" id="IPR051615">
    <property type="entry name" value="Transcr_Regulatory_Elem"/>
</dbReference>
<feature type="region of interest" description="Disordered" evidence="8">
    <location>
        <begin position="1"/>
        <end position="38"/>
    </location>
</feature>
<feature type="compositionally biased region" description="Basic and acidic residues" evidence="8">
    <location>
        <begin position="8"/>
        <end position="18"/>
    </location>
</feature>
<dbReference type="GO" id="GO:0008270">
    <property type="term" value="F:zinc ion binding"/>
    <property type="evidence" value="ECO:0007669"/>
    <property type="project" value="InterPro"/>
</dbReference>
<keyword evidence="4" id="KW-0805">Transcription regulation</keyword>
<dbReference type="PANTHER" id="PTHR31313:SF81">
    <property type="entry name" value="TY1 ENHANCER ACTIVATOR"/>
    <property type="match status" value="1"/>
</dbReference>
<dbReference type="Pfam" id="PF04082">
    <property type="entry name" value="Fungal_trans"/>
    <property type="match status" value="1"/>
</dbReference>
<protein>
    <recommendedName>
        <fullName evidence="10">Zn(2)-C6 fungal-type domain-containing protein</fullName>
    </recommendedName>
</protein>
<dbReference type="Proteomes" id="UP000095085">
    <property type="component" value="Unassembled WGS sequence"/>
</dbReference>
<evidence type="ECO:0000256" key="2">
    <source>
        <dbReference type="ARBA" id="ARBA00022723"/>
    </source>
</evidence>
<evidence type="ECO:0000256" key="1">
    <source>
        <dbReference type="ARBA" id="ARBA00004123"/>
    </source>
</evidence>
<organism evidence="11 12">
    <name type="scientific">Hyphopichia burtonii NRRL Y-1933</name>
    <dbReference type="NCBI Taxonomy" id="984485"/>
    <lineage>
        <taxon>Eukaryota</taxon>
        <taxon>Fungi</taxon>
        <taxon>Dikarya</taxon>
        <taxon>Ascomycota</taxon>
        <taxon>Saccharomycotina</taxon>
        <taxon>Pichiomycetes</taxon>
        <taxon>Debaryomycetaceae</taxon>
        <taxon>Hyphopichia</taxon>
    </lineage>
</organism>
<evidence type="ECO:0000256" key="3">
    <source>
        <dbReference type="ARBA" id="ARBA00022833"/>
    </source>
</evidence>
<gene>
    <name evidence="11" type="ORF">HYPBUDRAFT_142727</name>
</gene>
<keyword evidence="7" id="KW-0539">Nucleus</keyword>